<dbReference type="InterPro" id="IPR042235">
    <property type="entry name" value="ZP-C_dom"/>
</dbReference>
<keyword evidence="11" id="KW-1133">Transmembrane helix</keyword>
<keyword evidence="12" id="KW-0472">Membrane</keyword>
<evidence type="ECO:0000256" key="12">
    <source>
        <dbReference type="ARBA" id="ARBA00023136"/>
    </source>
</evidence>
<dbReference type="AlphaFoldDB" id="A0A2U9CER8"/>
<dbReference type="EMBL" id="CP026258">
    <property type="protein sequence ID" value="AWP15105.1"/>
    <property type="molecule type" value="Genomic_DNA"/>
</dbReference>
<keyword evidence="13" id="KW-1015">Disulfide bond</keyword>
<dbReference type="Pfam" id="PF00100">
    <property type="entry name" value="Zona_pellucida"/>
    <property type="match status" value="1"/>
</dbReference>
<dbReference type="Ensembl" id="ENSSMAT00000056801.1">
    <property type="protein sequence ID" value="ENSSMAP00000045234.1"/>
    <property type="gene ID" value="ENSSMAG00000019495.2"/>
</dbReference>
<keyword evidence="8" id="KW-0165">Cleavage on pair of basic residues</keyword>
<evidence type="ECO:0000256" key="3">
    <source>
        <dbReference type="ARBA" id="ARBA00006735"/>
    </source>
</evidence>
<dbReference type="GO" id="GO:0007339">
    <property type="term" value="P:binding of sperm to zona pellucida"/>
    <property type="evidence" value="ECO:0007669"/>
    <property type="project" value="TreeGrafter"/>
</dbReference>
<evidence type="ECO:0000256" key="4">
    <source>
        <dbReference type="ARBA" id="ARBA00017980"/>
    </source>
</evidence>
<dbReference type="Proteomes" id="UP000438429">
    <property type="component" value="Unassembled WGS sequence"/>
</dbReference>
<evidence type="ECO:0000313" key="21">
    <source>
        <dbReference type="Ensembl" id="ENSSMAP00000045234.1"/>
    </source>
</evidence>
<evidence type="ECO:0000256" key="17">
    <source>
        <dbReference type="SAM" id="SignalP"/>
    </source>
</evidence>
<dbReference type="GeneTree" id="ENSGT01030000234567"/>
<dbReference type="InterPro" id="IPR055356">
    <property type="entry name" value="ZP-N"/>
</dbReference>
<evidence type="ECO:0000256" key="8">
    <source>
        <dbReference type="ARBA" id="ARBA00022685"/>
    </source>
</evidence>
<reference evidence="21" key="5">
    <citation type="submission" date="2025-05" db="UniProtKB">
        <authorList>
            <consortium name="Ensembl"/>
        </authorList>
    </citation>
    <scope>IDENTIFICATION</scope>
</reference>
<dbReference type="SMART" id="SM00241">
    <property type="entry name" value="ZP"/>
    <property type="match status" value="1"/>
</dbReference>
<feature type="compositionally biased region" description="Pro residues" evidence="16">
    <location>
        <begin position="420"/>
        <end position="429"/>
    </location>
</feature>
<keyword evidence="5" id="KW-1003">Cell membrane</keyword>
<gene>
    <name evidence="21" type="primary">zp3d.2</name>
    <name evidence="20" type="ORF">F2P81_002571</name>
    <name evidence="19" type="ORF">SMAX5B_003537</name>
</gene>
<keyword evidence="10 17" id="KW-0732">Signal</keyword>
<sequence>MRYMAYLSWFVILPLLTAIDGGTRRSLEVSNRTARVTTKVSRRETPTLPPPYLRLPVFVDSSLPLVEREHFSPAVRGAGHEPVPEAVREILIPAERPSTGPPDVTGVLVRTSCKMNKMLVQVERSMLGTGEAHPALRLGTCQASNSTGDYLYFQYDFGKCGTKRTIVDDQVAYSNTLQYDPPKLQGPIRRAVPFTLSVACHYNRYQYTYKIGYKPKMQMRKIFKSMKNRAKFILTPRNAQWERLSPSDQYVLGKPMYFEAEAPSMSQDKRLYVHSCYVTREKSHTSTLQFPVVKNFGCMVESKDSHSRFILYKNNAVRFTVDAFLFKGMTDQQLYMHCDMSVGSSVPSTTVKSCNYDTKAGRWVELYGSVSVCTCCDSSCSSAASTETKIISSKPWTIEPKVKLTTTLKRKVVSTTTTTAPPPPQPPQPETTREVTVRSMTSQLEETPMGKVADAVKEAVWPFRGGGVQWVEMEGEETKGKGSAVVDEEEITNPRSIFEEIFDFGK</sequence>
<feature type="chain" id="PRO_5044582100" description="Zona pellucida sperm-binding protein 3" evidence="17">
    <location>
        <begin position="19"/>
        <end position="506"/>
    </location>
</feature>
<dbReference type="KEGG" id="smau:118316347"/>
<dbReference type="Pfam" id="PF23344">
    <property type="entry name" value="ZP-N"/>
    <property type="match status" value="1"/>
</dbReference>
<dbReference type="GO" id="GO:2000344">
    <property type="term" value="P:positive regulation of acrosome reaction"/>
    <property type="evidence" value="ECO:0007669"/>
    <property type="project" value="TreeGrafter"/>
</dbReference>
<dbReference type="PANTHER" id="PTHR11576:SF26">
    <property type="entry name" value="ZONA PELLUCIDA GLYCOPROTEIN 3D TANDEM DUPLICATE 2"/>
    <property type="match status" value="1"/>
</dbReference>
<evidence type="ECO:0000256" key="16">
    <source>
        <dbReference type="SAM" id="MobiDB-lite"/>
    </source>
</evidence>
<evidence type="ECO:0000313" key="20">
    <source>
        <dbReference type="EMBL" id="KAF0046042.1"/>
    </source>
</evidence>
<dbReference type="GO" id="GO:0005886">
    <property type="term" value="C:plasma membrane"/>
    <property type="evidence" value="ECO:0007669"/>
    <property type="project" value="UniProtKB-SubCell"/>
</dbReference>
<evidence type="ECO:0000256" key="1">
    <source>
        <dbReference type="ARBA" id="ARBA00004251"/>
    </source>
</evidence>
<dbReference type="CTD" id="555835"/>
<feature type="domain" description="ZP" evidence="18">
    <location>
        <begin position="112"/>
        <end position="361"/>
    </location>
</feature>
<comment type="subcellular location">
    <subcellularLocation>
        <location evidence="1">Cell membrane</location>
        <topology evidence="1">Single-pass type I membrane protein</topology>
    </subcellularLocation>
    <subcellularLocation>
        <location evidence="2">Secreted</location>
        <location evidence="2">Extracellular space</location>
        <location evidence="2">Extracellular matrix</location>
    </subcellularLocation>
</comment>
<protein>
    <recommendedName>
        <fullName evidence="4">Zona pellucida sperm-binding protein 3</fullName>
    </recommendedName>
    <alternativeName>
        <fullName evidence="15">Zona pellucida glycoprotein 3</fullName>
    </alternativeName>
</protein>
<dbReference type="Proteomes" id="UP000694558">
    <property type="component" value="Chromosome 1"/>
</dbReference>
<reference evidence="21" key="3">
    <citation type="submission" date="2020-05" db="EMBL/GenBank/DDBJ databases">
        <authorList>
            <person name="Moser M."/>
        </authorList>
    </citation>
    <scope>NUCLEOTIDE SEQUENCE [LARGE SCALE GENOMIC DNA]</scope>
</reference>
<evidence type="ECO:0000256" key="13">
    <source>
        <dbReference type="ARBA" id="ARBA00023157"/>
    </source>
</evidence>
<keyword evidence="7" id="KW-0272">Extracellular matrix</keyword>
<keyword evidence="14" id="KW-0325">Glycoprotein</keyword>
<dbReference type="GO" id="GO:0032190">
    <property type="term" value="F:acrosin binding"/>
    <property type="evidence" value="ECO:0007669"/>
    <property type="project" value="TreeGrafter"/>
</dbReference>
<accession>A0A2U9CER8</accession>
<evidence type="ECO:0000313" key="19">
    <source>
        <dbReference type="EMBL" id="AWP15105.1"/>
    </source>
</evidence>
<evidence type="ECO:0000313" key="23">
    <source>
        <dbReference type="Proteomes" id="UP000438429"/>
    </source>
</evidence>
<dbReference type="OrthoDB" id="8902383at2759"/>
<dbReference type="Gene3D" id="2.60.40.3210">
    <property type="entry name" value="Zona pellucida, ZP-N domain"/>
    <property type="match status" value="1"/>
</dbReference>
<evidence type="ECO:0000256" key="7">
    <source>
        <dbReference type="ARBA" id="ARBA00022530"/>
    </source>
</evidence>
<keyword evidence="9" id="KW-0812">Transmembrane</keyword>
<evidence type="ECO:0000256" key="9">
    <source>
        <dbReference type="ARBA" id="ARBA00022692"/>
    </source>
</evidence>
<evidence type="ECO:0000256" key="5">
    <source>
        <dbReference type="ARBA" id="ARBA00022475"/>
    </source>
</evidence>
<reference evidence="20 23" key="2">
    <citation type="submission" date="2019-06" db="EMBL/GenBank/DDBJ databases">
        <title>Draft genomes of female and male turbot (Scophthalmus maximus).</title>
        <authorList>
            <person name="Xu H."/>
            <person name="Xu X.-W."/>
            <person name="Shao C."/>
            <person name="Chen S."/>
        </authorList>
    </citation>
    <scope>NUCLEOTIDE SEQUENCE [LARGE SCALE GENOMIC DNA]</scope>
    <source>
        <strain evidence="20">Ysfricsl-2016a</strain>
        <tissue evidence="20">Blood</tissue>
    </source>
</reference>
<keyword evidence="22" id="KW-1185">Reference proteome</keyword>
<dbReference type="Gene3D" id="2.60.40.4100">
    <property type="entry name" value="Zona pellucida, ZP-C domain"/>
    <property type="match status" value="1"/>
</dbReference>
<reference evidence="19 22" key="1">
    <citation type="submission" date="2017-12" db="EMBL/GenBank/DDBJ databases">
        <title>Integrating genomic resources of turbot (Scophthalmus maximus) in depth evaluation of genetic and physical mapping variation across individuals.</title>
        <authorList>
            <person name="Martinez P."/>
        </authorList>
    </citation>
    <scope>NUCLEOTIDE SEQUENCE [LARGE SCALE GENOMIC DNA]</scope>
</reference>
<name>A0A2U9CER8_SCOMX</name>
<dbReference type="RefSeq" id="XP_035499971.1">
    <property type="nucleotide sequence ID" value="XM_035644078.1"/>
</dbReference>
<evidence type="ECO:0000256" key="2">
    <source>
        <dbReference type="ARBA" id="ARBA00004498"/>
    </source>
</evidence>
<feature type="signal peptide" evidence="17">
    <location>
        <begin position="1"/>
        <end position="18"/>
    </location>
</feature>
<evidence type="ECO:0000259" key="18">
    <source>
        <dbReference type="PROSITE" id="PS51034"/>
    </source>
</evidence>
<dbReference type="GO" id="GO:0031012">
    <property type="term" value="C:extracellular matrix"/>
    <property type="evidence" value="ECO:0007669"/>
    <property type="project" value="TreeGrafter"/>
</dbReference>
<feature type="region of interest" description="Disordered" evidence="16">
    <location>
        <begin position="412"/>
        <end position="434"/>
    </location>
</feature>
<proteinExistence type="inferred from homology"/>
<dbReference type="InterPro" id="IPR001507">
    <property type="entry name" value="ZP_dom"/>
</dbReference>
<evidence type="ECO:0000313" key="22">
    <source>
        <dbReference type="Proteomes" id="UP000246464"/>
    </source>
</evidence>
<keyword evidence="6" id="KW-0964">Secreted</keyword>
<dbReference type="Proteomes" id="UP000246464">
    <property type="component" value="Chromosome 16"/>
</dbReference>
<dbReference type="PANTHER" id="PTHR11576">
    <property type="entry name" value="ZONA PELLUCIDA SPERM-BINDING PROTEIN 3"/>
    <property type="match status" value="1"/>
</dbReference>
<evidence type="ECO:0000256" key="14">
    <source>
        <dbReference type="ARBA" id="ARBA00023180"/>
    </source>
</evidence>
<evidence type="ECO:0000256" key="6">
    <source>
        <dbReference type="ARBA" id="ARBA00022525"/>
    </source>
</evidence>
<dbReference type="FunFam" id="2.60.40.4100:FF:000002">
    <property type="entry name" value="Zona pellucida sperm-binding protein 3"/>
    <property type="match status" value="1"/>
</dbReference>
<reference evidence="21" key="4">
    <citation type="submission" date="2023-05" db="EMBL/GenBank/DDBJ databases">
        <title>High-quality long-read genome of Scophthalmus maximus.</title>
        <authorList>
            <person name="Lien S."/>
            <person name="Martinez P."/>
        </authorList>
    </citation>
    <scope>NUCLEOTIDE SEQUENCE [LARGE SCALE GENOMIC DNA]</scope>
</reference>
<organism evidence="19 22">
    <name type="scientific">Scophthalmus maximus</name>
    <name type="common">Turbot</name>
    <name type="synonym">Psetta maxima</name>
    <dbReference type="NCBI Taxonomy" id="52904"/>
    <lineage>
        <taxon>Eukaryota</taxon>
        <taxon>Metazoa</taxon>
        <taxon>Chordata</taxon>
        <taxon>Craniata</taxon>
        <taxon>Vertebrata</taxon>
        <taxon>Euteleostomi</taxon>
        <taxon>Actinopterygii</taxon>
        <taxon>Neopterygii</taxon>
        <taxon>Teleostei</taxon>
        <taxon>Neoteleostei</taxon>
        <taxon>Acanthomorphata</taxon>
        <taxon>Carangaria</taxon>
        <taxon>Pleuronectiformes</taxon>
        <taxon>Pleuronectoidei</taxon>
        <taxon>Scophthalmidae</taxon>
        <taxon>Scophthalmus</taxon>
    </lineage>
</organism>
<evidence type="ECO:0000256" key="15">
    <source>
        <dbReference type="ARBA" id="ARBA00030824"/>
    </source>
</evidence>
<comment type="similarity">
    <text evidence="3">Belongs to the ZP domain family. ZPC subfamily.</text>
</comment>
<evidence type="ECO:0000256" key="10">
    <source>
        <dbReference type="ARBA" id="ARBA00022729"/>
    </source>
</evidence>
<evidence type="ECO:0000256" key="11">
    <source>
        <dbReference type="ARBA" id="ARBA00022989"/>
    </source>
</evidence>
<dbReference type="GeneID" id="118316347"/>
<dbReference type="EMBL" id="VEVO01000002">
    <property type="protein sequence ID" value="KAF0046042.1"/>
    <property type="molecule type" value="Genomic_DNA"/>
</dbReference>
<dbReference type="PROSITE" id="PS51034">
    <property type="entry name" value="ZP_2"/>
    <property type="match status" value="1"/>
</dbReference>
<dbReference type="FunFam" id="2.60.40.3210:FF:000001">
    <property type="entry name" value="Zona pellucida sperm-binding protein 3"/>
    <property type="match status" value="1"/>
</dbReference>
<dbReference type="InterPro" id="IPR055355">
    <property type="entry name" value="ZP-C"/>
</dbReference>
<dbReference type="GO" id="GO:0035803">
    <property type="term" value="P:egg coat formation"/>
    <property type="evidence" value="ECO:0007669"/>
    <property type="project" value="TreeGrafter"/>
</dbReference>